<dbReference type="Proteomes" id="UP000280475">
    <property type="component" value="Chromosome"/>
</dbReference>
<dbReference type="PROSITE" id="PS51094">
    <property type="entry name" value="PTS_EIIA_TYPE_2"/>
    <property type="match status" value="1"/>
</dbReference>
<gene>
    <name evidence="2" type="ORF">C7H83_03740</name>
</gene>
<dbReference type="PANTHER" id="PTHR47738:SF3">
    <property type="entry name" value="PHOSPHOTRANSFERASE SYSTEM MANNITOL_FRUCTOSE-SPECIFIC IIA DOMAIN CONTAINING PROTEIN"/>
    <property type="match status" value="1"/>
</dbReference>
<accession>A0A3G5FH71</accession>
<protein>
    <recommendedName>
        <fullName evidence="1">PTS EIIA type-2 domain-containing protein</fullName>
    </recommendedName>
</protein>
<evidence type="ECO:0000313" key="2">
    <source>
        <dbReference type="EMBL" id="AYW49659.1"/>
    </source>
</evidence>
<organism evidence="2 3">
    <name type="scientific">Tetragenococcus halophilus</name>
    <name type="common">Pediococcus halophilus</name>
    <dbReference type="NCBI Taxonomy" id="51669"/>
    <lineage>
        <taxon>Bacteria</taxon>
        <taxon>Bacillati</taxon>
        <taxon>Bacillota</taxon>
        <taxon>Bacilli</taxon>
        <taxon>Lactobacillales</taxon>
        <taxon>Enterococcaceae</taxon>
        <taxon>Tetragenococcus</taxon>
    </lineage>
</organism>
<dbReference type="AlphaFoldDB" id="A0A3G5FH71"/>
<dbReference type="InterPro" id="IPR002178">
    <property type="entry name" value="PTS_EIIA_type-2_dom"/>
</dbReference>
<evidence type="ECO:0000259" key="1">
    <source>
        <dbReference type="PROSITE" id="PS51094"/>
    </source>
</evidence>
<evidence type="ECO:0000313" key="3">
    <source>
        <dbReference type="Proteomes" id="UP000280475"/>
    </source>
</evidence>
<dbReference type="Gene3D" id="3.40.930.10">
    <property type="entry name" value="Mannitol-specific EII, Chain A"/>
    <property type="match status" value="1"/>
</dbReference>
<proteinExistence type="predicted"/>
<sequence>MKESLIDVDLIDLSLDVSDKENLFREVADSLRKKDYVYAEYANALNKREKEFPTGLATMSLNIALPHTDTEFIQKPFVFIARSKKAVEFLQMGDNQPLDCKHFLFLGIKDPKKQVGLLAALIELFGNERFVSDFKSVDTSLDMYNLLKEKI</sequence>
<dbReference type="SUPFAM" id="SSF55804">
    <property type="entry name" value="Phoshotransferase/anion transport protein"/>
    <property type="match status" value="1"/>
</dbReference>
<feature type="domain" description="PTS EIIA type-2" evidence="1">
    <location>
        <begin position="4"/>
        <end position="150"/>
    </location>
</feature>
<dbReference type="CDD" id="cd00211">
    <property type="entry name" value="PTS_IIA_fru"/>
    <property type="match status" value="1"/>
</dbReference>
<dbReference type="InterPro" id="IPR051541">
    <property type="entry name" value="PTS_SugarTrans_NitroReg"/>
</dbReference>
<dbReference type="Pfam" id="PF00359">
    <property type="entry name" value="PTS_EIIA_2"/>
    <property type="match status" value="1"/>
</dbReference>
<reference evidence="2 3" key="1">
    <citation type="journal article" date="2012" name="Int. J. Syst. Evol. Microbiol.">
        <title>Characterization of Tetragenococcus strains from sugar thick juice reveals a novel species, Tetragenococcus osmophilus sp. nov., and divides Tetragenococcus halophilus into two subspecies, T. halophilus subsp. halophilus subsp. nov. and T. halophilus subsp. flandriensis subsp. nov.</title>
        <authorList>
            <person name="Juste A."/>
            <person name="Van Trappen S."/>
            <person name="Verreth C."/>
            <person name="Cleenwerck I."/>
            <person name="De Vos P."/>
            <person name="Lievens B."/>
            <person name="Willems K.A."/>
        </authorList>
    </citation>
    <scope>NUCLEOTIDE SEQUENCE [LARGE SCALE GENOMIC DNA]</scope>
    <source>
        <strain evidence="2 3">LMG 26042</strain>
    </source>
</reference>
<dbReference type="InterPro" id="IPR016152">
    <property type="entry name" value="PTrfase/Anion_transptr"/>
</dbReference>
<dbReference type="PANTHER" id="PTHR47738">
    <property type="entry name" value="PTS SYSTEM FRUCTOSE-LIKE EIIA COMPONENT-RELATED"/>
    <property type="match status" value="1"/>
</dbReference>
<dbReference type="EMBL" id="CP027768">
    <property type="protein sequence ID" value="AYW49659.1"/>
    <property type="molecule type" value="Genomic_DNA"/>
</dbReference>
<dbReference type="RefSeq" id="WP_103892963.1">
    <property type="nucleotide sequence ID" value="NZ_CP027768.1"/>
</dbReference>
<name>A0A3G5FH71_TETHA</name>